<keyword evidence="4 7" id="KW-0067">ATP-binding</keyword>
<dbReference type="InterPro" id="IPR027417">
    <property type="entry name" value="P-loop_NTPase"/>
</dbReference>
<dbReference type="GO" id="GO:0016887">
    <property type="term" value="F:ATP hydrolysis activity"/>
    <property type="evidence" value="ECO:0007669"/>
    <property type="project" value="InterPro"/>
</dbReference>
<reference evidence="7 8" key="1">
    <citation type="submission" date="2019-10" db="EMBL/GenBank/DDBJ databases">
        <title>Whole genome shotgun sequence of Acrocarpospora corrugata NBRC 13972.</title>
        <authorList>
            <person name="Ichikawa N."/>
            <person name="Kimura A."/>
            <person name="Kitahashi Y."/>
            <person name="Komaki H."/>
            <person name="Oguchi A."/>
        </authorList>
    </citation>
    <scope>NUCLEOTIDE SEQUENCE [LARGE SCALE GENOMIC DNA]</scope>
    <source>
        <strain evidence="7 8">NBRC 13972</strain>
    </source>
</reference>
<evidence type="ECO:0000256" key="3">
    <source>
        <dbReference type="ARBA" id="ARBA00022741"/>
    </source>
</evidence>
<dbReference type="GO" id="GO:0005524">
    <property type="term" value="F:ATP binding"/>
    <property type="evidence" value="ECO:0007669"/>
    <property type="project" value="UniProtKB-KW"/>
</dbReference>
<dbReference type="PROSITE" id="PS50893">
    <property type="entry name" value="ABC_TRANSPORTER_2"/>
    <property type="match status" value="1"/>
</dbReference>
<comment type="similarity">
    <text evidence="1">Belongs to the ABC transporter superfamily.</text>
</comment>
<dbReference type="EMBL" id="BLAD01000096">
    <property type="protein sequence ID" value="GES05239.1"/>
    <property type="molecule type" value="Genomic_DNA"/>
</dbReference>
<keyword evidence="5" id="KW-0029">Amino-acid transport</keyword>
<dbReference type="PANTHER" id="PTHR43820:SF5">
    <property type="entry name" value="HIGH-AFFINITY BRANCHED-CHAIN AMINO ACID TRANSPORT ATP-BINDING PROTEIN"/>
    <property type="match status" value="1"/>
</dbReference>
<dbReference type="GO" id="GO:0015807">
    <property type="term" value="P:L-amino acid transport"/>
    <property type="evidence" value="ECO:0007669"/>
    <property type="project" value="TreeGrafter"/>
</dbReference>
<dbReference type="InterPro" id="IPR052156">
    <property type="entry name" value="BCAA_Transport_ATP-bd_LivF"/>
</dbReference>
<sequence>MSRYGLLQAVRGVSFGVDEGEVLAVVGANGAGKSTMLRTIAGAHPTAQGAVRFDGADLAGVPAHLRVRRGIALVPEGRKLFGELTVEENLLVAGRRSRPGVWNLATVLDAFPMLAPLRGRRASSLSGGQQQAAAIARAPMSNPRLLLIDEVSLGLSPVAVDAVYESVQVLRAASSTLLLVEQDLARALSVADRVLCVLEGRIVLNESTHDVTREQVTAAYFGLDLSEPS</sequence>
<dbReference type="InterPro" id="IPR003439">
    <property type="entry name" value="ABC_transporter-like_ATP-bd"/>
</dbReference>
<feature type="domain" description="ABC transporter" evidence="6">
    <location>
        <begin position="2"/>
        <end position="224"/>
    </location>
</feature>
<evidence type="ECO:0000256" key="4">
    <source>
        <dbReference type="ARBA" id="ARBA00022840"/>
    </source>
</evidence>
<evidence type="ECO:0000313" key="7">
    <source>
        <dbReference type="EMBL" id="GES05239.1"/>
    </source>
</evidence>
<dbReference type="AlphaFoldDB" id="A0A5M3WA55"/>
<keyword evidence="8" id="KW-1185">Reference proteome</keyword>
<dbReference type="GO" id="GO:0015658">
    <property type="term" value="F:branched-chain amino acid transmembrane transporter activity"/>
    <property type="evidence" value="ECO:0007669"/>
    <property type="project" value="TreeGrafter"/>
</dbReference>
<accession>A0A5M3WA55</accession>
<comment type="caution">
    <text evidence="7">The sequence shown here is derived from an EMBL/GenBank/DDBJ whole genome shotgun (WGS) entry which is preliminary data.</text>
</comment>
<evidence type="ECO:0000256" key="2">
    <source>
        <dbReference type="ARBA" id="ARBA00022448"/>
    </source>
</evidence>
<dbReference type="Pfam" id="PF00005">
    <property type="entry name" value="ABC_tran"/>
    <property type="match status" value="1"/>
</dbReference>
<keyword evidence="2" id="KW-0813">Transport</keyword>
<dbReference type="Gene3D" id="3.40.50.300">
    <property type="entry name" value="P-loop containing nucleotide triphosphate hydrolases"/>
    <property type="match status" value="1"/>
</dbReference>
<evidence type="ECO:0000313" key="8">
    <source>
        <dbReference type="Proteomes" id="UP000334990"/>
    </source>
</evidence>
<organism evidence="7 8">
    <name type="scientific">Acrocarpospora corrugata</name>
    <dbReference type="NCBI Taxonomy" id="35763"/>
    <lineage>
        <taxon>Bacteria</taxon>
        <taxon>Bacillati</taxon>
        <taxon>Actinomycetota</taxon>
        <taxon>Actinomycetes</taxon>
        <taxon>Streptosporangiales</taxon>
        <taxon>Streptosporangiaceae</taxon>
        <taxon>Acrocarpospora</taxon>
    </lineage>
</organism>
<evidence type="ECO:0000256" key="5">
    <source>
        <dbReference type="ARBA" id="ARBA00022970"/>
    </source>
</evidence>
<name>A0A5M3WA55_9ACTN</name>
<dbReference type="Proteomes" id="UP000334990">
    <property type="component" value="Unassembled WGS sequence"/>
</dbReference>
<dbReference type="PANTHER" id="PTHR43820">
    <property type="entry name" value="HIGH-AFFINITY BRANCHED-CHAIN AMINO ACID TRANSPORT ATP-BINDING PROTEIN LIVF"/>
    <property type="match status" value="1"/>
</dbReference>
<protein>
    <submittedName>
        <fullName evidence="7">ABC transporter ATP-binding protein</fullName>
    </submittedName>
</protein>
<dbReference type="InterPro" id="IPR003593">
    <property type="entry name" value="AAA+_ATPase"/>
</dbReference>
<evidence type="ECO:0000256" key="1">
    <source>
        <dbReference type="ARBA" id="ARBA00005417"/>
    </source>
</evidence>
<keyword evidence="3" id="KW-0547">Nucleotide-binding</keyword>
<dbReference type="SMART" id="SM00382">
    <property type="entry name" value="AAA"/>
    <property type="match status" value="1"/>
</dbReference>
<dbReference type="SUPFAM" id="SSF52540">
    <property type="entry name" value="P-loop containing nucleoside triphosphate hydrolases"/>
    <property type="match status" value="1"/>
</dbReference>
<proteinExistence type="inferred from homology"/>
<evidence type="ECO:0000259" key="6">
    <source>
        <dbReference type="PROSITE" id="PS50893"/>
    </source>
</evidence>
<gene>
    <name evidence="7" type="ORF">Acor_73070</name>
</gene>